<gene>
    <name evidence="2" type="ORF">D9619_001620</name>
</gene>
<feature type="compositionally biased region" description="Polar residues" evidence="1">
    <location>
        <begin position="424"/>
        <end position="447"/>
    </location>
</feature>
<feature type="compositionally biased region" description="Basic and acidic residues" evidence="1">
    <location>
        <begin position="369"/>
        <end position="380"/>
    </location>
</feature>
<feature type="compositionally biased region" description="Low complexity" evidence="1">
    <location>
        <begin position="410"/>
        <end position="423"/>
    </location>
</feature>
<protein>
    <submittedName>
        <fullName evidence="2">Uncharacterized protein</fullName>
    </submittedName>
</protein>
<dbReference type="Gene3D" id="1.20.1270.60">
    <property type="entry name" value="Arfaptin homology (AH) domain/BAR domain"/>
    <property type="match status" value="1"/>
</dbReference>
<reference evidence="2 3" key="1">
    <citation type="journal article" date="2020" name="ISME J.">
        <title>Uncovering the hidden diversity of litter-decomposition mechanisms in mushroom-forming fungi.</title>
        <authorList>
            <person name="Floudas D."/>
            <person name="Bentzer J."/>
            <person name="Ahren D."/>
            <person name="Johansson T."/>
            <person name="Persson P."/>
            <person name="Tunlid A."/>
        </authorList>
    </citation>
    <scope>NUCLEOTIDE SEQUENCE [LARGE SCALE GENOMIC DNA]</scope>
    <source>
        <strain evidence="2 3">CBS 101986</strain>
    </source>
</reference>
<keyword evidence="3" id="KW-1185">Reference proteome</keyword>
<feature type="region of interest" description="Disordered" evidence="1">
    <location>
        <begin position="459"/>
        <end position="484"/>
    </location>
</feature>
<feature type="region of interest" description="Disordered" evidence="1">
    <location>
        <begin position="616"/>
        <end position="635"/>
    </location>
</feature>
<comment type="caution">
    <text evidence="2">The sequence shown here is derived from an EMBL/GenBank/DDBJ whole genome shotgun (WGS) entry which is preliminary data.</text>
</comment>
<evidence type="ECO:0000313" key="2">
    <source>
        <dbReference type="EMBL" id="KAF5320950.1"/>
    </source>
</evidence>
<accession>A0A8H5F210</accession>
<dbReference type="EMBL" id="JAACJJ010000028">
    <property type="protein sequence ID" value="KAF5320950.1"/>
    <property type="molecule type" value="Genomic_DNA"/>
</dbReference>
<evidence type="ECO:0000256" key="1">
    <source>
        <dbReference type="SAM" id="MobiDB-lite"/>
    </source>
</evidence>
<proteinExistence type="predicted"/>
<feature type="region of interest" description="Disordered" evidence="1">
    <location>
        <begin position="274"/>
        <end position="297"/>
    </location>
</feature>
<name>A0A8H5F210_9AGAR</name>
<organism evidence="2 3">
    <name type="scientific">Psilocybe cf. subviscida</name>
    <dbReference type="NCBI Taxonomy" id="2480587"/>
    <lineage>
        <taxon>Eukaryota</taxon>
        <taxon>Fungi</taxon>
        <taxon>Dikarya</taxon>
        <taxon>Basidiomycota</taxon>
        <taxon>Agaricomycotina</taxon>
        <taxon>Agaricomycetes</taxon>
        <taxon>Agaricomycetidae</taxon>
        <taxon>Agaricales</taxon>
        <taxon>Agaricineae</taxon>
        <taxon>Strophariaceae</taxon>
        <taxon>Psilocybe</taxon>
    </lineage>
</organism>
<dbReference type="Proteomes" id="UP000567179">
    <property type="component" value="Unassembled WGS sequence"/>
</dbReference>
<dbReference type="InterPro" id="IPR027267">
    <property type="entry name" value="AH/BAR_dom_sf"/>
</dbReference>
<sequence length="963" mass="108702">MRKPPNSCLRRQSDLSYKLVNPLSPNSEDALYYDMGQLKQILLMDRRLREEGVVRSIPAGYREFATRFNAFAEGPERFATYQFIKGQYTITTSGSPITWECLALDDPLPESNNTNWFHGAAEQERDGFMPAFGFMDGSTNTQLHALSTYMRGVMNTTDELTRFWIKSEIRSAMDSLRMETAKQAMNRFELSKQIVTELEKRCVELQVKQRKHWRDTYEPTARKLHQNARVQEKRRRSATIGSEWKQEYKKLRYSLDHHRLESMKANFIPFNDTPTSDWSQSEQSASELSTPVVNGPSEWETLRESCAQLEKDRAQKVKDMLSSFAQTLGVISDTDNESAIIAQRSTDLLNPKNMLEEFDQKFGSVERHVPPVVTRVEHTSNGEGSRSDQTTPTTHRVRRALPELPKPKRQTSTRSQSSRSQATKGVSFQVPSTSAGSPPTPRQSPRNAVSVLPLAGTHCRHPQATAGSSRSPYSRPKLMTAGPIGPTNGSIWLKGVELSAIYSRLPEPWNNPAAFGFIVASSPLFLDFRDVLGLHSNMSSRHRLTITQPTSIPSFTTLRSNVNGTQPDMQPAMTYSQFLGGLTFNIHAPILEEEPFQSPSIPYPVTSTLFSDAFAAGPSHHSQQRNMAPGKYNDNGGGGTASGWIKDFFGQDIYVGHGRIEEIDDDPELAATPRARPSASSRLHSSQPASHASFGFNDESNFLISTPPPCPQPRKLPSLRAHSTTSELFYHNTAANNWVPTLPPTQPASPVPDTPKMNDLGIRTPPIPVVPDDPNEVSLVTENLNLLESSQEAVRFLTTIEDHLESIRQSLNLRTQIGSEEWHVRSAAWNQKYFKRLNSVKTTLQRLMHMTKLIDNNQSLRPRQRQSVLIKLEQHEAKLGDLASKYTAAFDRLRLRHLHFLLGQSHSEAKRAQKTRLASRQSFENYWQREKTLRSGLRREFHDLRQELYGNSAQRVDRQASAQ</sequence>
<feature type="compositionally biased region" description="Polar residues" evidence="1">
    <location>
        <begin position="274"/>
        <end position="292"/>
    </location>
</feature>
<feature type="region of interest" description="Disordered" evidence="1">
    <location>
        <begin position="369"/>
        <end position="447"/>
    </location>
</feature>
<dbReference type="AlphaFoldDB" id="A0A8H5F210"/>
<evidence type="ECO:0000313" key="3">
    <source>
        <dbReference type="Proteomes" id="UP000567179"/>
    </source>
</evidence>
<dbReference type="OrthoDB" id="3050535at2759"/>
<feature type="compositionally biased region" description="Polar residues" evidence="1">
    <location>
        <begin position="381"/>
        <end position="394"/>
    </location>
</feature>
<feature type="region of interest" description="Disordered" evidence="1">
    <location>
        <begin position="664"/>
        <end position="707"/>
    </location>
</feature>
<feature type="compositionally biased region" description="Low complexity" evidence="1">
    <location>
        <begin position="670"/>
        <end position="690"/>
    </location>
</feature>